<dbReference type="AlphaFoldDB" id="A0A0P9Q808"/>
<evidence type="ECO:0000313" key="2">
    <source>
        <dbReference type="Proteomes" id="UP000050346"/>
    </source>
</evidence>
<name>A0A0P9Q808_PSEA0</name>
<dbReference type="Proteomes" id="UP000050346">
    <property type="component" value="Unassembled WGS sequence"/>
</dbReference>
<protein>
    <submittedName>
        <fullName evidence="1">Uncharacterized protein</fullName>
    </submittedName>
</protein>
<evidence type="ECO:0000313" key="1">
    <source>
        <dbReference type="EMBL" id="KPX23666.1"/>
    </source>
</evidence>
<dbReference type="PATRIC" id="fig|235272.12.peg.609"/>
<organism evidence="1 2">
    <name type="scientific">Pseudomonas amygdali pv. dendropanacis</name>
    <dbReference type="NCBI Taxonomy" id="235272"/>
    <lineage>
        <taxon>Bacteria</taxon>
        <taxon>Pseudomonadati</taxon>
        <taxon>Pseudomonadota</taxon>
        <taxon>Gammaproteobacteria</taxon>
        <taxon>Pseudomonadales</taxon>
        <taxon>Pseudomonadaceae</taxon>
        <taxon>Pseudomonas</taxon>
        <taxon>Pseudomonas amygdali</taxon>
    </lineage>
</organism>
<gene>
    <name evidence="1" type="ORF">ALO71_100999</name>
</gene>
<dbReference type="EMBL" id="LJQG01000037">
    <property type="protein sequence ID" value="KPX23666.1"/>
    <property type="molecule type" value="Genomic_DNA"/>
</dbReference>
<sequence length="44" mass="4746">METFMGAPEEFPFVTLMTVIILISQAMIHPGQPGALNSVSPQTL</sequence>
<comment type="caution">
    <text evidence="1">The sequence shown here is derived from an EMBL/GenBank/DDBJ whole genome shotgun (WGS) entry which is preliminary data.</text>
</comment>
<reference evidence="1 2" key="1">
    <citation type="submission" date="2015-09" db="EMBL/GenBank/DDBJ databases">
        <title>Genome announcement of multiple Pseudomonas syringae strains.</title>
        <authorList>
            <person name="Thakur S."/>
            <person name="Wang P.W."/>
            <person name="Gong Y."/>
            <person name="Weir B.S."/>
            <person name="Guttman D.S."/>
        </authorList>
    </citation>
    <scope>NUCLEOTIDE SEQUENCE [LARGE SCALE GENOMIC DNA]</scope>
    <source>
        <strain evidence="1 2">ICMP9150</strain>
    </source>
</reference>
<accession>A0A0P9Q808</accession>
<proteinExistence type="predicted"/>